<accession>A0A1H3CDL5</accession>
<evidence type="ECO:0000313" key="2">
    <source>
        <dbReference type="Proteomes" id="UP000198816"/>
    </source>
</evidence>
<keyword evidence="2" id="KW-1185">Reference proteome</keyword>
<evidence type="ECO:0000313" key="1">
    <source>
        <dbReference type="EMBL" id="SDX52008.1"/>
    </source>
</evidence>
<organism evidence="1 2">
    <name type="scientific">Thiocapsa roseopersicina</name>
    <dbReference type="NCBI Taxonomy" id="1058"/>
    <lineage>
        <taxon>Bacteria</taxon>
        <taxon>Pseudomonadati</taxon>
        <taxon>Pseudomonadota</taxon>
        <taxon>Gammaproteobacteria</taxon>
        <taxon>Chromatiales</taxon>
        <taxon>Chromatiaceae</taxon>
        <taxon>Thiocapsa</taxon>
    </lineage>
</organism>
<dbReference type="AlphaFoldDB" id="A0A1H3CDL5"/>
<reference evidence="2" key="1">
    <citation type="submission" date="2016-10" db="EMBL/GenBank/DDBJ databases">
        <authorList>
            <person name="Varghese N."/>
            <person name="Submissions S."/>
        </authorList>
    </citation>
    <scope>NUCLEOTIDE SEQUENCE [LARGE SCALE GENOMIC DNA]</scope>
    <source>
        <strain evidence="2">DSM 217</strain>
    </source>
</reference>
<dbReference type="Proteomes" id="UP000198816">
    <property type="component" value="Unassembled WGS sequence"/>
</dbReference>
<dbReference type="RefSeq" id="WP_217633766.1">
    <property type="nucleotide sequence ID" value="NZ_FNNZ01000033.1"/>
</dbReference>
<sequence length="80" mass="9117">MKLADKLRELRVRRVIAPMLAGTALGEVPEDDIQYLIDLGLCRMAPGRGLTIANPIYREVLPRILAFRRRHPCRRSPRPG</sequence>
<name>A0A1H3CDL5_THIRO</name>
<protein>
    <submittedName>
        <fullName evidence="1">Uncharacterized protein</fullName>
    </submittedName>
</protein>
<proteinExistence type="predicted"/>
<gene>
    <name evidence="1" type="ORF">SAMN05421783_1336</name>
</gene>
<dbReference type="EMBL" id="FNNZ01000033">
    <property type="protein sequence ID" value="SDX52008.1"/>
    <property type="molecule type" value="Genomic_DNA"/>
</dbReference>
<dbReference type="STRING" id="1058.SAMN05421783_1336"/>